<gene>
    <name evidence="1" type="primary">WBGene00104243</name>
</gene>
<reference evidence="2" key="1">
    <citation type="journal article" date="2008" name="Nat. Genet.">
        <title>The Pristionchus pacificus genome provides a unique perspective on nematode lifestyle and parasitism.</title>
        <authorList>
            <person name="Dieterich C."/>
            <person name="Clifton S.W."/>
            <person name="Schuster L.N."/>
            <person name="Chinwalla A."/>
            <person name="Delehaunty K."/>
            <person name="Dinkelacker I."/>
            <person name="Fulton L."/>
            <person name="Fulton R."/>
            <person name="Godfrey J."/>
            <person name="Minx P."/>
            <person name="Mitreva M."/>
            <person name="Roeseler W."/>
            <person name="Tian H."/>
            <person name="Witte H."/>
            <person name="Yang S.P."/>
            <person name="Wilson R.K."/>
            <person name="Sommer R.J."/>
        </authorList>
    </citation>
    <scope>NUCLEOTIDE SEQUENCE [LARGE SCALE GENOMIC DNA]</scope>
    <source>
        <strain evidence="2">PS312</strain>
    </source>
</reference>
<protein>
    <submittedName>
        <fullName evidence="1">Uncharacterized protein</fullName>
    </submittedName>
</protein>
<dbReference type="AlphaFoldDB" id="A0A2A6CXF5"/>
<accession>A0A2A6CXF5</accession>
<accession>A0A8R1U9Q6</accession>
<name>A0A2A6CXF5_PRIPA</name>
<evidence type="ECO:0000313" key="1">
    <source>
        <dbReference type="EnsemblMetazoa" id="PPA14689.1"/>
    </source>
</evidence>
<reference evidence="1" key="2">
    <citation type="submission" date="2022-06" db="UniProtKB">
        <authorList>
            <consortium name="EnsemblMetazoa"/>
        </authorList>
    </citation>
    <scope>IDENTIFICATION</scope>
    <source>
        <strain evidence="1">PS312</strain>
    </source>
</reference>
<keyword evidence="2" id="KW-1185">Reference proteome</keyword>
<proteinExistence type="predicted"/>
<evidence type="ECO:0000313" key="2">
    <source>
        <dbReference type="Proteomes" id="UP000005239"/>
    </source>
</evidence>
<dbReference type="Proteomes" id="UP000005239">
    <property type="component" value="Unassembled WGS sequence"/>
</dbReference>
<organism evidence="1 2">
    <name type="scientific">Pristionchus pacificus</name>
    <name type="common">Parasitic nematode worm</name>
    <dbReference type="NCBI Taxonomy" id="54126"/>
    <lineage>
        <taxon>Eukaryota</taxon>
        <taxon>Metazoa</taxon>
        <taxon>Ecdysozoa</taxon>
        <taxon>Nematoda</taxon>
        <taxon>Chromadorea</taxon>
        <taxon>Rhabditida</taxon>
        <taxon>Rhabditina</taxon>
        <taxon>Diplogasteromorpha</taxon>
        <taxon>Diplogasteroidea</taxon>
        <taxon>Neodiplogasteridae</taxon>
        <taxon>Pristionchus</taxon>
    </lineage>
</organism>
<dbReference type="EnsemblMetazoa" id="PPA14689.1">
    <property type="protein sequence ID" value="PPA14689.1"/>
    <property type="gene ID" value="WBGene00104243"/>
</dbReference>
<sequence>MNMEAEQAKALAKAKMDYKLDNMKSFAMRWRLHELTSGTDEERNSLWRYQMRCARLRASVSDEEEEQEKEKWKAALPGFRIGEEL</sequence>